<sequence length="101" mass="11000">MIFGLLSPFPLQPSHHESLAPIFTPCSVSASESNVSLAQQIDHEIPVQTFSVEQTKEAFDVARNSIERLTTVIPSSPQQDALKVFKMCAFATTKPPQGSTN</sequence>
<dbReference type="Proteomes" id="UP001642360">
    <property type="component" value="Unassembled WGS sequence"/>
</dbReference>
<evidence type="ECO:0000313" key="2">
    <source>
        <dbReference type="EMBL" id="CAK9162637.1"/>
    </source>
</evidence>
<comment type="similarity">
    <text evidence="1">Belongs to the TOM1 family.</text>
</comment>
<comment type="caution">
    <text evidence="2">The sequence shown here is derived from an EMBL/GenBank/DDBJ whole genome shotgun (WGS) entry which is preliminary data.</text>
</comment>
<organism evidence="2 3">
    <name type="scientific">Ilex paraguariensis</name>
    <name type="common">yerba mate</name>
    <dbReference type="NCBI Taxonomy" id="185542"/>
    <lineage>
        <taxon>Eukaryota</taxon>
        <taxon>Viridiplantae</taxon>
        <taxon>Streptophyta</taxon>
        <taxon>Embryophyta</taxon>
        <taxon>Tracheophyta</taxon>
        <taxon>Spermatophyta</taxon>
        <taxon>Magnoliopsida</taxon>
        <taxon>eudicotyledons</taxon>
        <taxon>Gunneridae</taxon>
        <taxon>Pentapetalae</taxon>
        <taxon>asterids</taxon>
        <taxon>campanulids</taxon>
        <taxon>Aquifoliales</taxon>
        <taxon>Aquifoliaceae</taxon>
        <taxon>Ilex</taxon>
    </lineage>
</organism>
<keyword evidence="3" id="KW-1185">Reference proteome</keyword>
<evidence type="ECO:0000256" key="1">
    <source>
        <dbReference type="ARBA" id="ARBA00007708"/>
    </source>
</evidence>
<reference evidence="2 3" key="1">
    <citation type="submission" date="2024-02" db="EMBL/GenBank/DDBJ databases">
        <authorList>
            <person name="Vignale AGUSTIN F."/>
            <person name="Sosa J E."/>
            <person name="Modenutti C."/>
        </authorList>
    </citation>
    <scope>NUCLEOTIDE SEQUENCE [LARGE SCALE GENOMIC DNA]</scope>
</reference>
<dbReference type="InterPro" id="IPR044836">
    <property type="entry name" value="TOL_plant"/>
</dbReference>
<protein>
    <submittedName>
        <fullName evidence="2">Uncharacterized protein</fullName>
    </submittedName>
</protein>
<dbReference type="PANTHER" id="PTHR46646:SF1">
    <property type="entry name" value="TOM1-LIKE PROTEIN 1"/>
    <property type="match status" value="1"/>
</dbReference>
<accession>A0ABC8SZL6</accession>
<dbReference type="AlphaFoldDB" id="A0ABC8SZL6"/>
<evidence type="ECO:0000313" key="3">
    <source>
        <dbReference type="Proteomes" id="UP001642360"/>
    </source>
</evidence>
<dbReference type="EMBL" id="CAUOFW020003924">
    <property type="protein sequence ID" value="CAK9162637.1"/>
    <property type="molecule type" value="Genomic_DNA"/>
</dbReference>
<proteinExistence type="inferred from homology"/>
<name>A0ABC8SZL6_9AQUA</name>
<gene>
    <name evidence="2" type="ORF">ILEXP_LOCUS31520</name>
</gene>
<dbReference type="PANTHER" id="PTHR46646">
    <property type="entry name" value="TOM1-LIKE PROTEIN 1"/>
    <property type="match status" value="1"/>
</dbReference>